<gene>
    <name evidence="1" type="ORF">MWN34_12600</name>
</gene>
<sequence length="320" mass="32316">MALTAARGIGVVTGVLARLLGLGRTAKTILPASLEGFSRASQNVAKNAREARKATDKMIEGMSKAKGVNPAPAGSALAAGAVVGGVMAGGAALATAATNVVEQNKEMLAGIQDNPILGAMDPAMALAAAVYGPNGRQPDAPFAAQLPPGMKLPAAPPLPMPRPEELLKLDEIEAASKLAFSKIAPALAAEGPKVESEAMSIWERIKGIFGAGISVPIHATEAGGTPVDGARARGGPVGGGGSYIVGERGPELFTPSRSGYVHSAGKTAQMRGSVSIGDISFTINAAPGQSPDDIARAVEARLDRKLARLRSGAFNDGVYG</sequence>
<name>A0ABT0DCS4_9HYPH</name>
<dbReference type="RefSeq" id="WP_247029643.1">
    <property type="nucleotide sequence ID" value="NZ_JALKCH010000007.1"/>
</dbReference>
<proteinExistence type="predicted"/>
<evidence type="ECO:0000313" key="1">
    <source>
        <dbReference type="EMBL" id="MCK0197752.1"/>
    </source>
</evidence>
<dbReference type="Proteomes" id="UP001203284">
    <property type="component" value="Unassembled WGS sequence"/>
</dbReference>
<comment type="caution">
    <text evidence="1">The sequence shown here is derived from an EMBL/GenBank/DDBJ whole genome shotgun (WGS) entry which is preliminary data.</text>
</comment>
<accession>A0ABT0DCS4</accession>
<evidence type="ECO:0000313" key="2">
    <source>
        <dbReference type="Proteomes" id="UP001203284"/>
    </source>
</evidence>
<evidence type="ECO:0008006" key="3">
    <source>
        <dbReference type="Google" id="ProtNLM"/>
    </source>
</evidence>
<reference evidence="1 2" key="1">
    <citation type="submission" date="2022-04" db="EMBL/GenBank/DDBJ databases">
        <authorList>
            <person name="Grouzdev D.S."/>
            <person name="Pantiukh K.S."/>
            <person name="Krutkina M.S."/>
        </authorList>
    </citation>
    <scope>NUCLEOTIDE SEQUENCE [LARGE SCALE GENOMIC DNA]</scope>
    <source>
        <strain evidence="1 2">6x-1</strain>
    </source>
</reference>
<keyword evidence="2" id="KW-1185">Reference proteome</keyword>
<organism evidence="1 2">
    <name type="scientific">Ancylobacter crimeensis</name>
    <dbReference type="NCBI Taxonomy" id="2579147"/>
    <lineage>
        <taxon>Bacteria</taxon>
        <taxon>Pseudomonadati</taxon>
        <taxon>Pseudomonadota</taxon>
        <taxon>Alphaproteobacteria</taxon>
        <taxon>Hyphomicrobiales</taxon>
        <taxon>Xanthobacteraceae</taxon>
        <taxon>Ancylobacter</taxon>
    </lineage>
</organism>
<dbReference type="EMBL" id="JALKCH010000007">
    <property type="protein sequence ID" value="MCK0197752.1"/>
    <property type="molecule type" value="Genomic_DNA"/>
</dbReference>
<protein>
    <recommendedName>
        <fullName evidence="3">Phage tail tape measure protein</fullName>
    </recommendedName>
</protein>